<dbReference type="PANTHER" id="PTHR32285">
    <property type="entry name" value="PROTEIN TRICHOME BIREFRINGENCE-LIKE 9-RELATED"/>
    <property type="match status" value="1"/>
</dbReference>
<keyword evidence="4" id="KW-0735">Signal-anchor</keyword>
<dbReference type="GO" id="GO:0016020">
    <property type="term" value="C:membrane"/>
    <property type="evidence" value="ECO:0007669"/>
    <property type="project" value="UniProtKB-SubCell"/>
</dbReference>
<evidence type="ECO:0000256" key="5">
    <source>
        <dbReference type="ARBA" id="ARBA00022989"/>
    </source>
</evidence>
<evidence type="ECO:0000259" key="8">
    <source>
        <dbReference type="Pfam" id="PF14416"/>
    </source>
</evidence>
<evidence type="ECO:0000256" key="4">
    <source>
        <dbReference type="ARBA" id="ARBA00022968"/>
    </source>
</evidence>
<evidence type="ECO:0000256" key="6">
    <source>
        <dbReference type="ARBA" id="ARBA00023136"/>
    </source>
</evidence>
<dbReference type="KEGG" id="eus:EUTSA_v10028055mg"/>
<evidence type="ECO:0000313" key="9">
    <source>
        <dbReference type="EMBL" id="ESQ46992.1"/>
    </source>
</evidence>
<dbReference type="Proteomes" id="UP000030689">
    <property type="component" value="Unassembled WGS sequence"/>
</dbReference>
<evidence type="ECO:0000256" key="1">
    <source>
        <dbReference type="ARBA" id="ARBA00004167"/>
    </source>
</evidence>
<evidence type="ECO:0000259" key="7">
    <source>
        <dbReference type="Pfam" id="PF13839"/>
    </source>
</evidence>
<keyword evidence="3" id="KW-0812">Transmembrane</keyword>
<dbReference type="OMA" id="FNDCTHW"/>
<dbReference type="GO" id="GO:0016413">
    <property type="term" value="F:O-acetyltransferase activity"/>
    <property type="evidence" value="ECO:0007669"/>
    <property type="project" value="InterPro"/>
</dbReference>
<feature type="domain" description="Trichome birefringence-like C-terminal" evidence="7">
    <location>
        <begin position="137"/>
        <end position="422"/>
    </location>
</feature>
<dbReference type="InterPro" id="IPR026057">
    <property type="entry name" value="TBL_C"/>
</dbReference>
<proteinExistence type="inferred from homology"/>
<dbReference type="InterPro" id="IPR025846">
    <property type="entry name" value="TBL_N"/>
</dbReference>
<dbReference type="GO" id="GO:0005794">
    <property type="term" value="C:Golgi apparatus"/>
    <property type="evidence" value="ECO:0007669"/>
    <property type="project" value="TreeGrafter"/>
</dbReference>
<dbReference type="InterPro" id="IPR029962">
    <property type="entry name" value="TBL"/>
</dbReference>
<evidence type="ECO:0000256" key="2">
    <source>
        <dbReference type="ARBA" id="ARBA00007727"/>
    </source>
</evidence>
<evidence type="ECO:0000313" key="10">
    <source>
        <dbReference type="Proteomes" id="UP000030689"/>
    </source>
</evidence>
<reference evidence="9 10" key="1">
    <citation type="journal article" date="2013" name="Front. Plant Sci.">
        <title>The Reference Genome of the Halophytic Plant Eutrema salsugineum.</title>
        <authorList>
            <person name="Yang R."/>
            <person name="Jarvis D.E."/>
            <person name="Chen H."/>
            <person name="Beilstein M.A."/>
            <person name="Grimwood J."/>
            <person name="Jenkins J."/>
            <person name="Shu S."/>
            <person name="Prochnik S."/>
            <person name="Xin M."/>
            <person name="Ma C."/>
            <person name="Schmutz J."/>
            <person name="Wing R.A."/>
            <person name="Mitchell-Olds T."/>
            <person name="Schumaker K.S."/>
            <person name="Wang X."/>
        </authorList>
    </citation>
    <scope>NUCLEOTIDE SEQUENCE [LARGE SCALE GENOMIC DNA]</scope>
</reference>
<comment type="subcellular location">
    <subcellularLocation>
        <location evidence="1">Membrane</location>
        <topology evidence="1">Single-pass membrane protein</topology>
    </subcellularLocation>
</comment>
<protein>
    <submittedName>
        <fullName evidence="9">Uncharacterized protein</fullName>
    </submittedName>
</protein>
<dbReference type="EMBL" id="KI517416">
    <property type="protein sequence ID" value="ESQ46992.1"/>
    <property type="molecule type" value="Genomic_DNA"/>
</dbReference>
<feature type="non-terminal residue" evidence="9">
    <location>
        <position position="1"/>
    </location>
</feature>
<gene>
    <name evidence="9" type="ORF">EUTSA_v10028055mg</name>
</gene>
<organism evidence="9 10">
    <name type="scientific">Eutrema salsugineum</name>
    <name type="common">Saltwater cress</name>
    <name type="synonym">Sisymbrium salsugineum</name>
    <dbReference type="NCBI Taxonomy" id="72664"/>
    <lineage>
        <taxon>Eukaryota</taxon>
        <taxon>Viridiplantae</taxon>
        <taxon>Streptophyta</taxon>
        <taxon>Embryophyta</taxon>
        <taxon>Tracheophyta</taxon>
        <taxon>Spermatophyta</taxon>
        <taxon>Magnoliopsida</taxon>
        <taxon>eudicotyledons</taxon>
        <taxon>Gunneridae</taxon>
        <taxon>Pentapetalae</taxon>
        <taxon>rosids</taxon>
        <taxon>malvids</taxon>
        <taxon>Brassicales</taxon>
        <taxon>Brassicaceae</taxon>
        <taxon>Eutremeae</taxon>
        <taxon>Eutrema</taxon>
    </lineage>
</organism>
<dbReference type="PANTHER" id="PTHR32285:SF28">
    <property type="entry name" value="XYLOGLUCAN O-ACETYLTRANSFERASE 2"/>
    <property type="match status" value="1"/>
</dbReference>
<dbReference type="AlphaFoldDB" id="V4LWW6"/>
<accession>V4LWW6</accession>
<evidence type="ECO:0000256" key="3">
    <source>
        <dbReference type="ARBA" id="ARBA00022692"/>
    </source>
</evidence>
<keyword evidence="5" id="KW-1133">Transmembrane helix</keyword>
<dbReference type="Gramene" id="ESQ46992">
    <property type="protein sequence ID" value="ESQ46992"/>
    <property type="gene ID" value="EUTSA_v10028055mg"/>
</dbReference>
<sequence>KSRFYVLGEKPRVFVFLMENRDFTFLARNRNFAFRRETEIISFLARNRDFAFLARNQDFAFSTEKREFFVFGGKSRFCVFDLKDCDLSKGEWVPDQRGSLYTNSSCLTIPDSKNCLKHGRPNIDFLFWRWRPESCDLPRFNPKAFLDLVRGKKMNFIGDSVARNHMESLLCLLSMEETPKDIYKDAEDRNRIWYFPGHDFTLSTSWTKFLVAGYERTYANKTGTGIYDLDIDKIDEKWARDLPNTDIAIVSAGHWLFRPIYIHKGDETIGCIYCNLPNMTQIHMKEAFKLIFSAAFKHINACHHCKESLVTVLRTFSASQFENGTWNTGGSCARMNPFRLDEIDLKSSVMEFRTSQMEQLEEIKRGSSKKKFAALDVTKVMLMRPDGHPNSYWGNPWMKGFNDCTHWCLPGPIDTWSEFLMELLRQLM</sequence>
<feature type="domain" description="Trichome birefringence-like N-terminal" evidence="8">
    <location>
        <begin position="84"/>
        <end position="136"/>
    </location>
</feature>
<keyword evidence="10" id="KW-1185">Reference proteome</keyword>
<comment type="similarity">
    <text evidence="2">Belongs to the PC-esterase family. TBL subfamily.</text>
</comment>
<keyword evidence="6" id="KW-0472">Membrane</keyword>
<name>V4LWW6_EUTSA</name>
<dbReference type="Pfam" id="PF13839">
    <property type="entry name" value="PC-Esterase"/>
    <property type="match status" value="1"/>
</dbReference>
<dbReference type="eggNOG" id="ENOG502QPJ5">
    <property type="taxonomic scope" value="Eukaryota"/>
</dbReference>
<dbReference type="Pfam" id="PF14416">
    <property type="entry name" value="PMR5N"/>
    <property type="match status" value="1"/>
</dbReference>